<dbReference type="AlphaFoldDB" id="A0A6J4T3E6"/>
<feature type="compositionally biased region" description="Basic and acidic residues" evidence="1">
    <location>
        <begin position="13"/>
        <end position="23"/>
    </location>
</feature>
<proteinExistence type="predicted"/>
<accession>A0A6J4T3E6</accession>
<reference evidence="2" key="1">
    <citation type="submission" date="2020-02" db="EMBL/GenBank/DDBJ databases">
        <authorList>
            <person name="Meier V. D."/>
        </authorList>
    </citation>
    <scope>NUCLEOTIDE SEQUENCE</scope>
    <source>
        <strain evidence="2">AVDCRST_MAG30</strain>
    </source>
</reference>
<organism evidence="2">
    <name type="scientific">uncultured Solirubrobacteraceae bacterium</name>
    <dbReference type="NCBI Taxonomy" id="1162706"/>
    <lineage>
        <taxon>Bacteria</taxon>
        <taxon>Bacillati</taxon>
        <taxon>Actinomycetota</taxon>
        <taxon>Thermoleophilia</taxon>
        <taxon>Solirubrobacterales</taxon>
        <taxon>Solirubrobacteraceae</taxon>
        <taxon>environmental samples</taxon>
    </lineage>
</organism>
<evidence type="ECO:0000313" key="2">
    <source>
        <dbReference type="EMBL" id="CAA9512410.1"/>
    </source>
</evidence>
<feature type="non-terminal residue" evidence="2">
    <location>
        <position position="1"/>
    </location>
</feature>
<sequence>EARRAPVEGAPHLPREQGLEVHRLGPPRARPRRRVLAALYAPALRRPAREGRSSAHGRRAPARAGETQLDAGAGPRPARPAV</sequence>
<dbReference type="EMBL" id="CADCVS010000331">
    <property type="protein sequence ID" value="CAA9512410.1"/>
    <property type="molecule type" value="Genomic_DNA"/>
</dbReference>
<feature type="non-terminal residue" evidence="2">
    <location>
        <position position="82"/>
    </location>
</feature>
<feature type="compositionally biased region" description="Low complexity" evidence="1">
    <location>
        <begin position="71"/>
        <end position="82"/>
    </location>
</feature>
<gene>
    <name evidence="2" type="ORF">AVDCRST_MAG30-2539</name>
</gene>
<feature type="compositionally biased region" description="Low complexity" evidence="1">
    <location>
        <begin position="36"/>
        <end position="45"/>
    </location>
</feature>
<feature type="region of interest" description="Disordered" evidence="1">
    <location>
        <begin position="1"/>
        <end position="82"/>
    </location>
</feature>
<name>A0A6J4T3E6_9ACTN</name>
<evidence type="ECO:0000256" key="1">
    <source>
        <dbReference type="SAM" id="MobiDB-lite"/>
    </source>
</evidence>
<protein>
    <submittedName>
        <fullName evidence="2">Uncharacterized protein</fullName>
    </submittedName>
</protein>